<accession>A0A6G1L5L5</accession>
<protein>
    <submittedName>
        <fullName evidence="1">Uncharacterized protein</fullName>
    </submittedName>
</protein>
<dbReference type="EMBL" id="ML995846">
    <property type="protein sequence ID" value="KAF2768221.1"/>
    <property type="molecule type" value="Genomic_DNA"/>
</dbReference>
<dbReference type="Proteomes" id="UP000799436">
    <property type="component" value="Unassembled WGS sequence"/>
</dbReference>
<evidence type="ECO:0000313" key="1">
    <source>
        <dbReference type="EMBL" id="KAF2768221.1"/>
    </source>
</evidence>
<dbReference type="AlphaFoldDB" id="A0A6G1L5L5"/>
<keyword evidence="2" id="KW-1185">Reference proteome</keyword>
<gene>
    <name evidence="1" type="ORF">EJ03DRAFT_122651</name>
</gene>
<reference evidence="1" key="1">
    <citation type="journal article" date="2020" name="Stud. Mycol.">
        <title>101 Dothideomycetes genomes: a test case for predicting lifestyles and emergence of pathogens.</title>
        <authorList>
            <person name="Haridas S."/>
            <person name="Albert R."/>
            <person name="Binder M."/>
            <person name="Bloem J."/>
            <person name="Labutti K."/>
            <person name="Salamov A."/>
            <person name="Andreopoulos B."/>
            <person name="Baker S."/>
            <person name="Barry K."/>
            <person name="Bills G."/>
            <person name="Bluhm B."/>
            <person name="Cannon C."/>
            <person name="Castanera R."/>
            <person name="Culley D."/>
            <person name="Daum C."/>
            <person name="Ezra D."/>
            <person name="Gonzalez J."/>
            <person name="Henrissat B."/>
            <person name="Kuo A."/>
            <person name="Liang C."/>
            <person name="Lipzen A."/>
            <person name="Lutzoni F."/>
            <person name="Magnuson J."/>
            <person name="Mondo S."/>
            <person name="Nolan M."/>
            <person name="Ohm R."/>
            <person name="Pangilinan J."/>
            <person name="Park H.-J."/>
            <person name="Ramirez L."/>
            <person name="Alfaro M."/>
            <person name="Sun H."/>
            <person name="Tritt A."/>
            <person name="Yoshinaga Y."/>
            <person name="Zwiers L.-H."/>
            <person name="Turgeon B."/>
            <person name="Goodwin S."/>
            <person name="Spatafora J."/>
            <person name="Crous P."/>
            <person name="Grigoriev I."/>
        </authorList>
    </citation>
    <scope>NUCLEOTIDE SEQUENCE</scope>
    <source>
        <strain evidence="1">CBS 116005</strain>
    </source>
</reference>
<organism evidence="1 2">
    <name type="scientific">Teratosphaeria nubilosa</name>
    <dbReference type="NCBI Taxonomy" id="161662"/>
    <lineage>
        <taxon>Eukaryota</taxon>
        <taxon>Fungi</taxon>
        <taxon>Dikarya</taxon>
        <taxon>Ascomycota</taxon>
        <taxon>Pezizomycotina</taxon>
        <taxon>Dothideomycetes</taxon>
        <taxon>Dothideomycetidae</taxon>
        <taxon>Mycosphaerellales</taxon>
        <taxon>Teratosphaeriaceae</taxon>
        <taxon>Teratosphaeria</taxon>
    </lineage>
</organism>
<name>A0A6G1L5L5_9PEZI</name>
<proteinExistence type="predicted"/>
<evidence type="ECO:0000313" key="2">
    <source>
        <dbReference type="Proteomes" id="UP000799436"/>
    </source>
</evidence>
<sequence>MTLSSYAPTMALALRMRFCLDVRVGLRHIRREVLMASAHHAIRAQGKALEECLDRQVSPHEGPLGSGLIVWLVTVSSTA</sequence>